<reference evidence="7 8" key="1">
    <citation type="submission" date="2010-12" db="EMBL/GenBank/DDBJ databases">
        <authorList>
            <person name="Muzny D."/>
            <person name="Qin X."/>
            <person name="Deng J."/>
            <person name="Jiang H."/>
            <person name="Liu Y."/>
            <person name="Qu J."/>
            <person name="Song X.-Z."/>
            <person name="Zhang L."/>
            <person name="Thornton R."/>
            <person name="Coyle M."/>
            <person name="Francisco L."/>
            <person name="Jackson L."/>
            <person name="Javaid M."/>
            <person name="Korchina V."/>
            <person name="Kovar C."/>
            <person name="Mata R."/>
            <person name="Mathew T."/>
            <person name="Ngo R."/>
            <person name="Nguyen L."/>
            <person name="Nguyen N."/>
            <person name="Okwuonu G."/>
            <person name="Ongeri F."/>
            <person name="Pham C."/>
            <person name="Simmons D."/>
            <person name="Wilczek-Boney K."/>
            <person name="Hale W."/>
            <person name="Jakkamsetti A."/>
            <person name="Pham P."/>
            <person name="Ruth R."/>
            <person name="San Lucas F."/>
            <person name="Warren J."/>
            <person name="Zhang J."/>
            <person name="Zhao Z."/>
            <person name="Zhou C."/>
            <person name="Zhu D."/>
            <person name="Lee S."/>
            <person name="Bess C."/>
            <person name="Blankenburg K."/>
            <person name="Forbes L."/>
            <person name="Fu Q."/>
            <person name="Gubbala S."/>
            <person name="Hirani K."/>
            <person name="Jayaseelan J.C."/>
            <person name="Lara F."/>
            <person name="Munidasa M."/>
            <person name="Palculict T."/>
            <person name="Patil S."/>
            <person name="Pu L.-L."/>
            <person name="Saada N."/>
            <person name="Tang L."/>
            <person name="Weissenberger G."/>
            <person name="Zhu Y."/>
            <person name="Hemphill L."/>
            <person name="Shang Y."/>
            <person name="Youmans B."/>
            <person name="Ayvaz T."/>
            <person name="Ross M."/>
            <person name="Santibanez J."/>
            <person name="Aqrawi P."/>
            <person name="Gross S."/>
            <person name="Joshi V."/>
            <person name="Fowler G."/>
            <person name="Nazareth L."/>
            <person name="Reid J."/>
            <person name="Worley K."/>
            <person name="Petrosino J."/>
            <person name="Highlander S."/>
            <person name="Gibbs R."/>
        </authorList>
    </citation>
    <scope>NUCLEOTIDE SEQUENCE [LARGE SCALE GENOMIC DNA]</scope>
    <source>
        <strain evidence="7 8">DSM 3986</strain>
    </source>
</reference>
<dbReference type="EMBL" id="AEPW01000079">
    <property type="protein sequence ID" value="EFU76053.1"/>
    <property type="molecule type" value="Genomic_DNA"/>
</dbReference>
<dbReference type="PANTHER" id="PTHR37422:SF17">
    <property type="entry name" value="O-ANTIGEN LIGASE"/>
    <property type="match status" value="1"/>
</dbReference>
<dbReference type="Pfam" id="PF04932">
    <property type="entry name" value="Wzy_C"/>
    <property type="match status" value="1"/>
</dbReference>
<keyword evidence="4 5" id="KW-0472">Membrane</keyword>
<accession>E6LPY5</accession>
<feature type="transmembrane region" description="Helical" evidence="5">
    <location>
        <begin position="236"/>
        <end position="253"/>
    </location>
</feature>
<dbReference type="HOGENOM" id="CLU_054335_0_0_9"/>
<evidence type="ECO:0000256" key="1">
    <source>
        <dbReference type="ARBA" id="ARBA00004141"/>
    </source>
</evidence>
<name>E6LPY5_9FIRM</name>
<feature type="transmembrane region" description="Helical" evidence="5">
    <location>
        <begin position="165"/>
        <end position="185"/>
    </location>
</feature>
<comment type="caution">
    <text evidence="7">The sequence shown here is derived from an EMBL/GenBank/DDBJ whole genome shotgun (WGS) entry which is preliminary data.</text>
</comment>
<dbReference type="GO" id="GO:0016020">
    <property type="term" value="C:membrane"/>
    <property type="evidence" value="ECO:0007669"/>
    <property type="project" value="UniProtKB-SubCell"/>
</dbReference>
<evidence type="ECO:0000256" key="5">
    <source>
        <dbReference type="SAM" id="Phobius"/>
    </source>
</evidence>
<organism evidence="7 8">
    <name type="scientific">Lachnoanaerobaculum saburreum DSM 3986</name>
    <dbReference type="NCBI Taxonomy" id="887325"/>
    <lineage>
        <taxon>Bacteria</taxon>
        <taxon>Bacillati</taxon>
        <taxon>Bacillota</taxon>
        <taxon>Clostridia</taxon>
        <taxon>Lachnospirales</taxon>
        <taxon>Lachnospiraceae</taxon>
        <taxon>Lachnoanaerobaculum</taxon>
    </lineage>
</organism>
<dbReference type="eggNOG" id="COG3307">
    <property type="taxonomic scope" value="Bacteria"/>
</dbReference>
<feature type="transmembrane region" description="Helical" evidence="5">
    <location>
        <begin position="100"/>
        <end position="116"/>
    </location>
</feature>
<proteinExistence type="predicted"/>
<feature type="transmembrane region" description="Helical" evidence="5">
    <location>
        <begin position="128"/>
        <end position="153"/>
    </location>
</feature>
<comment type="subcellular location">
    <subcellularLocation>
        <location evidence="1">Membrane</location>
        <topology evidence="1">Multi-pass membrane protein</topology>
    </subcellularLocation>
</comment>
<keyword evidence="2 5" id="KW-0812">Transmembrane</keyword>
<dbReference type="PANTHER" id="PTHR37422">
    <property type="entry name" value="TEICHURONIC ACID BIOSYNTHESIS PROTEIN TUAE"/>
    <property type="match status" value="1"/>
</dbReference>
<dbReference type="AlphaFoldDB" id="E6LPY5"/>
<evidence type="ECO:0000313" key="7">
    <source>
        <dbReference type="EMBL" id="EFU76053.1"/>
    </source>
</evidence>
<dbReference type="InterPro" id="IPR051533">
    <property type="entry name" value="WaaL-like"/>
</dbReference>
<evidence type="ECO:0000259" key="6">
    <source>
        <dbReference type="Pfam" id="PF04932"/>
    </source>
</evidence>
<feature type="transmembrane region" description="Helical" evidence="5">
    <location>
        <begin position="361"/>
        <end position="377"/>
    </location>
</feature>
<evidence type="ECO:0000313" key="8">
    <source>
        <dbReference type="Proteomes" id="UP000003434"/>
    </source>
</evidence>
<feature type="transmembrane region" description="Helical" evidence="5">
    <location>
        <begin position="191"/>
        <end position="224"/>
    </location>
</feature>
<feature type="transmembrane region" description="Helical" evidence="5">
    <location>
        <begin position="68"/>
        <end position="88"/>
    </location>
</feature>
<feature type="domain" description="O-antigen ligase-related" evidence="6">
    <location>
        <begin position="196"/>
        <end position="342"/>
    </location>
</feature>
<evidence type="ECO:0000256" key="2">
    <source>
        <dbReference type="ARBA" id="ARBA00022692"/>
    </source>
</evidence>
<evidence type="ECO:0000256" key="3">
    <source>
        <dbReference type="ARBA" id="ARBA00022989"/>
    </source>
</evidence>
<feature type="transmembrane region" description="Helical" evidence="5">
    <location>
        <begin position="330"/>
        <end position="349"/>
    </location>
</feature>
<protein>
    <submittedName>
        <fullName evidence="7">O-antigen polymerase</fullName>
    </submittedName>
</protein>
<gene>
    <name evidence="7" type="ORF">HMPREF0381_2020</name>
</gene>
<dbReference type="Proteomes" id="UP000003434">
    <property type="component" value="Unassembled WGS sequence"/>
</dbReference>
<dbReference type="InterPro" id="IPR007016">
    <property type="entry name" value="O-antigen_ligase-rel_domated"/>
</dbReference>
<sequence>MDKGMIVRMKLKEKSNKLTQILMSALIASFYIFGENSFGSIILFIIAIMIFIAMAVEYNFRIPVKIEYFHKVILIFTLYCFISATWAIRADYAIEKGVTLIKILVCMSILYSYYSVRRNAPEELFSALLWASLIVVFYSYIFYGKDLIIGIILRGKRLENTFSNVNAIGMISGVMIIISMFKVIYDKCMKYLIFDILAVILILATSSRKALLMVFIGVFLLFLFKNFNKNIFKDMFRIVVISIIAFFLIRWMMSLEAFSGIGKRMNGMIALFTGKGAIDSSSWLRYEYIKLGIDIFKKNPVFGVGMGNARLFVASNYGHDSYLHNNYVELLADGGIFGFIIYYYIYYIIIKDLIKYFRYREKYTVVVIVLVLMQLIMDYGSVSYYYKNAIFYFLIFFICIRKMKERKRSGTVSFD</sequence>
<keyword evidence="3 5" id="KW-1133">Transmembrane helix</keyword>
<feature type="transmembrane region" description="Helical" evidence="5">
    <location>
        <begin position="383"/>
        <end position="400"/>
    </location>
</feature>
<feature type="transmembrane region" description="Helical" evidence="5">
    <location>
        <begin position="21"/>
        <end position="53"/>
    </location>
</feature>
<evidence type="ECO:0000256" key="4">
    <source>
        <dbReference type="ARBA" id="ARBA00023136"/>
    </source>
</evidence>